<evidence type="ECO:0000256" key="1">
    <source>
        <dbReference type="SAM" id="Coils"/>
    </source>
</evidence>
<feature type="compositionally biased region" description="Basic and acidic residues" evidence="2">
    <location>
        <begin position="1"/>
        <end position="37"/>
    </location>
</feature>
<dbReference type="Gramene" id="GBG73347">
    <property type="protein sequence ID" value="GBG73347"/>
    <property type="gene ID" value="CBR_g13068"/>
</dbReference>
<gene>
    <name evidence="3" type="ORF">CBR_g13068</name>
</gene>
<evidence type="ECO:0000313" key="4">
    <source>
        <dbReference type="Proteomes" id="UP000265515"/>
    </source>
</evidence>
<feature type="region of interest" description="Disordered" evidence="2">
    <location>
        <begin position="547"/>
        <end position="595"/>
    </location>
</feature>
<dbReference type="EMBL" id="BFEA01000181">
    <property type="protein sequence ID" value="GBG73347.1"/>
    <property type="molecule type" value="Genomic_DNA"/>
</dbReference>
<keyword evidence="1" id="KW-0175">Coiled coil</keyword>
<accession>A0A388KTG2</accession>
<feature type="region of interest" description="Disordered" evidence="2">
    <location>
        <begin position="627"/>
        <end position="664"/>
    </location>
</feature>
<name>A0A388KTG2_CHABU</name>
<organism evidence="3 4">
    <name type="scientific">Chara braunii</name>
    <name type="common">Braun's stonewort</name>
    <dbReference type="NCBI Taxonomy" id="69332"/>
    <lineage>
        <taxon>Eukaryota</taxon>
        <taxon>Viridiplantae</taxon>
        <taxon>Streptophyta</taxon>
        <taxon>Charophyceae</taxon>
        <taxon>Charales</taxon>
        <taxon>Characeae</taxon>
        <taxon>Chara</taxon>
    </lineage>
</organism>
<proteinExistence type="predicted"/>
<dbReference type="Proteomes" id="UP000265515">
    <property type="component" value="Unassembled WGS sequence"/>
</dbReference>
<feature type="coiled-coil region" evidence="1">
    <location>
        <begin position="220"/>
        <end position="254"/>
    </location>
</feature>
<dbReference type="AlphaFoldDB" id="A0A388KTG2"/>
<protein>
    <recommendedName>
        <fullName evidence="5">CCHC-type domain-containing protein</fullName>
    </recommendedName>
</protein>
<feature type="region of interest" description="Disordered" evidence="2">
    <location>
        <begin position="1"/>
        <end position="96"/>
    </location>
</feature>
<evidence type="ECO:0008006" key="5">
    <source>
        <dbReference type="Google" id="ProtNLM"/>
    </source>
</evidence>
<sequence length="664" mass="74196">MSNEREDGGERRESPHEERSGHDSCEGRHPDFEEGYGRRTKIPYSFDPKNLTGGFSPIRTEEEVNEEEEVQEVIEISSGDERDEISRPREERRTPIHQSALVQIVYSVVSDEEDSREDDRILRSARRPVAHLALGPEGDRYLFRQRRERQQWQRRVRAEEASRAFVSEAAASAAMANSAQQSSQASSSGSVGSTVAQTLSQSTGVMASQPIVLTCDEIAIQQAALQEAQLQKALGEIQAEKERMIRRRARMQRRQADVSELEEMELTHVTDDARTIRLRLPRNLLSRSLYNRRVHKPQQLAQQPVSQGPQLGVVQGPGQTQWVPRTTIAAPKPFTGDKRGEDLDTWLRAVSIYIKCKLTLPHEEVLVAAYYLEGSAARWFSGLVQLQGYGHDFRAWAVTQQLDDFLKVVKERWHGPQEAHMATNVILTLHTRQFKSIREATDAVERLICVRGVRYDPRVLLTSYLRCFPMPLRNQLAGEANINVHNFPSLSKKALDLEAKIGHGHNPTTNGRKKTLPPNWKAKGRIMLVDNHGSTIELDDDFQEGVGSEAGSVEASGGGVGAAVAQKGKATGRRRGGSRSRSQVDPNAPPWEKAGLTEDVWRDRYTRQACSRCGQYGHNQFKCRNKKVTDRIPPTMGQALGSSHPVRSNVASTSGTAQGNTSGQ</sequence>
<evidence type="ECO:0000256" key="2">
    <source>
        <dbReference type="SAM" id="MobiDB-lite"/>
    </source>
</evidence>
<comment type="caution">
    <text evidence="3">The sequence shown here is derived from an EMBL/GenBank/DDBJ whole genome shotgun (WGS) entry which is preliminary data.</text>
</comment>
<keyword evidence="4" id="KW-1185">Reference proteome</keyword>
<evidence type="ECO:0000313" key="3">
    <source>
        <dbReference type="EMBL" id="GBG73347.1"/>
    </source>
</evidence>
<feature type="compositionally biased region" description="Polar residues" evidence="2">
    <location>
        <begin position="645"/>
        <end position="664"/>
    </location>
</feature>
<feature type="compositionally biased region" description="Basic and acidic residues" evidence="2">
    <location>
        <begin position="84"/>
        <end position="94"/>
    </location>
</feature>
<reference evidence="3 4" key="1">
    <citation type="journal article" date="2018" name="Cell">
        <title>The Chara Genome: Secondary Complexity and Implications for Plant Terrestrialization.</title>
        <authorList>
            <person name="Nishiyama T."/>
            <person name="Sakayama H."/>
            <person name="Vries J.D."/>
            <person name="Buschmann H."/>
            <person name="Saint-Marcoux D."/>
            <person name="Ullrich K.K."/>
            <person name="Haas F.B."/>
            <person name="Vanderstraeten L."/>
            <person name="Becker D."/>
            <person name="Lang D."/>
            <person name="Vosolsobe S."/>
            <person name="Rombauts S."/>
            <person name="Wilhelmsson P.K.I."/>
            <person name="Janitza P."/>
            <person name="Kern R."/>
            <person name="Heyl A."/>
            <person name="Rumpler F."/>
            <person name="Villalobos L.I.A.C."/>
            <person name="Clay J.M."/>
            <person name="Skokan R."/>
            <person name="Toyoda A."/>
            <person name="Suzuki Y."/>
            <person name="Kagoshima H."/>
            <person name="Schijlen E."/>
            <person name="Tajeshwar N."/>
            <person name="Catarino B."/>
            <person name="Hetherington A.J."/>
            <person name="Saltykova A."/>
            <person name="Bonnot C."/>
            <person name="Breuninger H."/>
            <person name="Symeonidi A."/>
            <person name="Radhakrishnan G.V."/>
            <person name="Van Nieuwerburgh F."/>
            <person name="Deforce D."/>
            <person name="Chang C."/>
            <person name="Karol K.G."/>
            <person name="Hedrich R."/>
            <person name="Ulvskov P."/>
            <person name="Glockner G."/>
            <person name="Delwiche C.F."/>
            <person name="Petrasek J."/>
            <person name="Van de Peer Y."/>
            <person name="Friml J."/>
            <person name="Beilby M."/>
            <person name="Dolan L."/>
            <person name="Kohara Y."/>
            <person name="Sugano S."/>
            <person name="Fujiyama A."/>
            <person name="Delaux P.-M."/>
            <person name="Quint M."/>
            <person name="TheiBen G."/>
            <person name="Hagemann M."/>
            <person name="Harholt J."/>
            <person name="Dunand C."/>
            <person name="Zachgo S."/>
            <person name="Langdale J."/>
            <person name="Maumus F."/>
            <person name="Straeten D.V.D."/>
            <person name="Gould S.B."/>
            <person name="Rensing S.A."/>
        </authorList>
    </citation>
    <scope>NUCLEOTIDE SEQUENCE [LARGE SCALE GENOMIC DNA]</scope>
    <source>
        <strain evidence="3 4">S276</strain>
    </source>
</reference>
<feature type="compositionally biased region" description="Acidic residues" evidence="2">
    <location>
        <begin position="63"/>
        <end position="72"/>
    </location>
</feature>